<accession>A0A2N1ME18</accession>
<evidence type="ECO:0000313" key="2">
    <source>
        <dbReference type="Proteomes" id="UP000233469"/>
    </source>
</evidence>
<evidence type="ECO:0000313" key="1">
    <source>
        <dbReference type="EMBL" id="PKK59890.1"/>
    </source>
</evidence>
<dbReference type="EMBL" id="LLXL01002824">
    <property type="protein sequence ID" value="PKK59890.1"/>
    <property type="molecule type" value="Genomic_DNA"/>
</dbReference>
<feature type="non-terminal residue" evidence="1">
    <location>
        <position position="1"/>
    </location>
</feature>
<gene>
    <name evidence="1" type="ORF">RhiirC2_670070</name>
</gene>
<name>A0A2N1ME18_9GLOM</name>
<reference evidence="1 2" key="2">
    <citation type="submission" date="2017-10" db="EMBL/GenBank/DDBJ databases">
        <title>Extensive intraspecific genome diversity in a model arbuscular mycorrhizal fungus.</title>
        <authorList>
            <person name="Chen E.C.H."/>
            <person name="Morin E."/>
            <person name="Baudet D."/>
            <person name="Noel J."/>
            <person name="Ndikumana S."/>
            <person name="Charron P."/>
            <person name="St-Onge C."/>
            <person name="Giorgi J."/>
            <person name="Grigoriev I.V."/>
            <person name="Roux C."/>
            <person name="Martin F.M."/>
            <person name="Corradi N."/>
        </authorList>
    </citation>
    <scope>NUCLEOTIDE SEQUENCE [LARGE SCALE GENOMIC DNA]</scope>
    <source>
        <strain evidence="1 2">C2</strain>
    </source>
</reference>
<proteinExistence type="predicted"/>
<dbReference type="AlphaFoldDB" id="A0A2N1ME18"/>
<dbReference type="Proteomes" id="UP000233469">
    <property type="component" value="Unassembled WGS sequence"/>
</dbReference>
<dbReference type="VEuPathDB" id="FungiDB:RhiirA1_355418"/>
<reference evidence="1 2" key="1">
    <citation type="submission" date="2016-04" db="EMBL/GenBank/DDBJ databases">
        <title>Genome analyses suggest a sexual origin of heterokaryosis in a supposedly ancient asexual fungus.</title>
        <authorList>
            <person name="Ropars J."/>
            <person name="Sedzielewska K."/>
            <person name="Noel J."/>
            <person name="Charron P."/>
            <person name="Farinelli L."/>
            <person name="Marton T."/>
            <person name="Kruger M."/>
            <person name="Pelin A."/>
            <person name="Brachmann A."/>
            <person name="Corradi N."/>
        </authorList>
    </citation>
    <scope>NUCLEOTIDE SEQUENCE [LARGE SCALE GENOMIC DNA]</scope>
    <source>
        <strain evidence="1 2">C2</strain>
    </source>
</reference>
<organism evidence="1 2">
    <name type="scientific">Rhizophagus irregularis</name>
    <dbReference type="NCBI Taxonomy" id="588596"/>
    <lineage>
        <taxon>Eukaryota</taxon>
        <taxon>Fungi</taxon>
        <taxon>Fungi incertae sedis</taxon>
        <taxon>Mucoromycota</taxon>
        <taxon>Glomeromycotina</taxon>
        <taxon>Glomeromycetes</taxon>
        <taxon>Glomerales</taxon>
        <taxon>Glomeraceae</taxon>
        <taxon>Rhizophagus</taxon>
    </lineage>
</organism>
<protein>
    <submittedName>
        <fullName evidence="1">Uncharacterized protein</fullName>
    </submittedName>
</protein>
<comment type="caution">
    <text evidence="1">The sequence shown here is derived from an EMBL/GenBank/DDBJ whole genome shotgun (WGS) entry which is preliminary data.</text>
</comment>
<sequence length="97" mass="11152">FELYVIHAEVDGVGFLLSYLFLENNGNCGNGTRTDTITIFCKQMKLQGLNPEFLLTDKDFAQITTSQRIWVNTKIQLCRWHIKQSVEVRLASNKLSQ</sequence>